<dbReference type="InterPro" id="IPR036271">
    <property type="entry name" value="Tet_transcr_reg_TetR-rel_C_sf"/>
</dbReference>
<keyword evidence="1" id="KW-0805">Transcription regulation</keyword>
<dbReference type="PANTHER" id="PTHR30055:SF238">
    <property type="entry name" value="MYCOFACTOCIN BIOSYNTHESIS TRANSCRIPTIONAL REGULATOR MFTR-RELATED"/>
    <property type="match status" value="1"/>
</dbReference>
<keyword evidence="7" id="KW-1185">Reference proteome</keyword>
<dbReference type="InterPro" id="IPR009057">
    <property type="entry name" value="Homeodomain-like_sf"/>
</dbReference>
<evidence type="ECO:0000313" key="7">
    <source>
        <dbReference type="Proteomes" id="UP000483004"/>
    </source>
</evidence>
<dbReference type="EMBL" id="WBMR01000014">
    <property type="protein sequence ID" value="KAB2386198.1"/>
    <property type="molecule type" value="Genomic_DNA"/>
</dbReference>
<proteinExistence type="predicted"/>
<evidence type="ECO:0000259" key="5">
    <source>
        <dbReference type="PROSITE" id="PS50977"/>
    </source>
</evidence>
<evidence type="ECO:0000256" key="4">
    <source>
        <dbReference type="PROSITE-ProRule" id="PRU00335"/>
    </source>
</evidence>
<dbReference type="Pfam" id="PF00440">
    <property type="entry name" value="TetR_N"/>
    <property type="match status" value="1"/>
</dbReference>
<dbReference type="InterPro" id="IPR050109">
    <property type="entry name" value="HTH-type_TetR-like_transc_reg"/>
</dbReference>
<dbReference type="SUPFAM" id="SSF46689">
    <property type="entry name" value="Homeodomain-like"/>
    <property type="match status" value="1"/>
</dbReference>
<dbReference type="GO" id="GO:0003700">
    <property type="term" value="F:DNA-binding transcription factor activity"/>
    <property type="evidence" value="ECO:0007669"/>
    <property type="project" value="TreeGrafter"/>
</dbReference>
<dbReference type="OrthoDB" id="5119743at2"/>
<dbReference type="Proteomes" id="UP000483004">
    <property type="component" value="Unassembled WGS sequence"/>
</dbReference>
<dbReference type="PANTHER" id="PTHR30055">
    <property type="entry name" value="HTH-TYPE TRANSCRIPTIONAL REGULATOR RUTR"/>
    <property type="match status" value="1"/>
</dbReference>
<reference evidence="6 7" key="1">
    <citation type="submission" date="2019-09" db="EMBL/GenBank/DDBJ databases">
        <title>Actinomadura physcomitrii sp. nov., a novel actinomycete isolated from moss [Physcomitrium sphaericum (Ludw) Fuernr].</title>
        <authorList>
            <person name="Liu C."/>
            <person name="Zhuang X."/>
        </authorList>
    </citation>
    <scope>NUCLEOTIDE SEQUENCE [LARGE SCALE GENOMIC DNA]</scope>
    <source>
        <strain evidence="6 7">CYP1-1B</strain>
    </source>
</reference>
<name>A0A6L3VYB2_9ACTN</name>
<dbReference type="GO" id="GO:0000976">
    <property type="term" value="F:transcription cis-regulatory region binding"/>
    <property type="evidence" value="ECO:0007669"/>
    <property type="project" value="TreeGrafter"/>
</dbReference>
<evidence type="ECO:0000313" key="6">
    <source>
        <dbReference type="EMBL" id="KAB2386198.1"/>
    </source>
</evidence>
<dbReference type="Gene3D" id="1.10.10.60">
    <property type="entry name" value="Homeodomain-like"/>
    <property type="match status" value="1"/>
</dbReference>
<dbReference type="SUPFAM" id="SSF48498">
    <property type="entry name" value="Tetracyclin repressor-like, C-terminal domain"/>
    <property type="match status" value="1"/>
</dbReference>
<feature type="DNA-binding region" description="H-T-H motif" evidence="4">
    <location>
        <begin position="35"/>
        <end position="54"/>
    </location>
</feature>
<comment type="caution">
    <text evidence="6">The sequence shown here is derived from an EMBL/GenBank/DDBJ whole genome shotgun (WGS) entry which is preliminary data.</text>
</comment>
<dbReference type="AlphaFoldDB" id="A0A6L3VYB2"/>
<sequence>MSVVSVAEARHAMYRQQVLNAAEIEFGKAGFADTRMDAIAATAGLSLATVYKTFAGKGEIWDALHKDRMDALLASVEGSGDEGQSGLDRLLASVAAVARFLADNPAYLELNIRVGGWASSYHQAHGVQRSVWSAGIDMLAAGIQHAVDADRLPAIRPQIGAAMVVSALQAWLTDWVVQERDRDIDVVIDEMQQHLRRMLAGSR</sequence>
<organism evidence="6 7">
    <name type="scientific">Actinomadura montaniterrae</name>
    <dbReference type="NCBI Taxonomy" id="1803903"/>
    <lineage>
        <taxon>Bacteria</taxon>
        <taxon>Bacillati</taxon>
        <taxon>Actinomycetota</taxon>
        <taxon>Actinomycetes</taxon>
        <taxon>Streptosporangiales</taxon>
        <taxon>Thermomonosporaceae</taxon>
        <taxon>Actinomadura</taxon>
    </lineage>
</organism>
<evidence type="ECO:0000256" key="2">
    <source>
        <dbReference type="ARBA" id="ARBA00023125"/>
    </source>
</evidence>
<feature type="domain" description="HTH tetR-type" evidence="5">
    <location>
        <begin position="12"/>
        <end position="72"/>
    </location>
</feature>
<gene>
    <name evidence="6" type="ORF">F9B16_07650</name>
</gene>
<dbReference type="InterPro" id="IPR001647">
    <property type="entry name" value="HTH_TetR"/>
</dbReference>
<accession>A0A6L3VYB2</accession>
<keyword evidence="2 4" id="KW-0238">DNA-binding</keyword>
<evidence type="ECO:0000256" key="3">
    <source>
        <dbReference type="ARBA" id="ARBA00023163"/>
    </source>
</evidence>
<protein>
    <submittedName>
        <fullName evidence="6">TetR/AcrR family transcriptional regulator</fullName>
    </submittedName>
</protein>
<dbReference type="PROSITE" id="PS50977">
    <property type="entry name" value="HTH_TETR_2"/>
    <property type="match status" value="1"/>
</dbReference>
<evidence type="ECO:0000256" key="1">
    <source>
        <dbReference type="ARBA" id="ARBA00023015"/>
    </source>
</evidence>
<keyword evidence="3" id="KW-0804">Transcription</keyword>
<dbReference type="RefSeq" id="WP_151539276.1">
    <property type="nucleotide sequence ID" value="NZ_WBMR01000014.1"/>
</dbReference>
<dbReference type="Gene3D" id="1.10.357.10">
    <property type="entry name" value="Tetracycline Repressor, domain 2"/>
    <property type="match status" value="1"/>
</dbReference>